<dbReference type="RefSeq" id="WP_289504259.1">
    <property type="nucleotide sequence ID" value="NZ_CP116805.1"/>
</dbReference>
<dbReference type="AlphaFoldDB" id="A0AAF0BMG6"/>
<dbReference type="InterPro" id="IPR029058">
    <property type="entry name" value="AB_hydrolase_fold"/>
</dbReference>
<reference evidence="2" key="1">
    <citation type="submission" date="2023-01" db="EMBL/GenBank/DDBJ databases">
        <title>The genome sequence of Kordiimonadaceae bacterium 6D33.</title>
        <authorList>
            <person name="Liu Y."/>
        </authorList>
    </citation>
    <scope>NUCLEOTIDE SEQUENCE</scope>
    <source>
        <strain evidence="2">6D33</strain>
    </source>
</reference>
<name>A0AAF0BMG6_9PROT</name>
<organism evidence="2 3">
    <name type="scientific">Gimibacter soli</name>
    <dbReference type="NCBI Taxonomy" id="3024400"/>
    <lineage>
        <taxon>Bacteria</taxon>
        <taxon>Pseudomonadati</taxon>
        <taxon>Pseudomonadota</taxon>
        <taxon>Alphaproteobacteria</taxon>
        <taxon>Kordiimonadales</taxon>
        <taxon>Temperatibacteraceae</taxon>
        <taxon>Gimibacter</taxon>
    </lineage>
</organism>
<evidence type="ECO:0000313" key="3">
    <source>
        <dbReference type="Proteomes" id="UP001217500"/>
    </source>
</evidence>
<dbReference type="PANTHER" id="PTHR43194:SF5">
    <property type="entry name" value="PIMELOYL-[ACYL-CARRIER PROTEIN] METHYL ESTER ESTERASE"/>
    <property type="match status" value="1"/>
</dbReference>
<dbReference type="Gene3D" id="3.40.50.1820">
    <property type="entry name" value="alpha/beta hydrolase"/>
    <property type="match status" value="1"/>
</dbReference>
<dbReference type="GO" id="GO:0016787">
    <property type="term" value="F:hydrolase activity"/>
    <property type="evidence" value="ECO:0007669"/>
    <property type="project" value="UniProtKB-KW"/>
</dbReference>
<keyword evidence="2" id="KW-0378">Hydrolase</keyword>
<accession>A0AAF0BMG6</accession>
<dbReference type="PANTHER" id="PTHR43194">
    <property type="entry name" value="HYDROLASE ALPHA/BETA FOLD FAMILY"/>
    <property type="match status" value="1"/>
</dbReference>
<dbReference type="EMBL" id="CP116805">
    <property type="protein sequence ID" value="WCL54540.1"/>
    <property type="molecule type" value="Genomic_DNA"/>
</dbReference>
<proteinExistence type="predicted"/>
<sequence>MSGTAQPQPWHRMEIGEGDSGPTFVWLHGWGQTLGSLERIAQLFKADGRHILFDQPGFGQTPPPPSGAGSADYADMLASELTRLGVGPCIFIGHSFGARVSVQMAARHPALVAAIVLVAGAGLRRRKTFKAKVRSFFIRLVGNLARLSDDILGTSLRDRHRERFGSPDYKNAGVLRPTLVSVVNENLVAEARAARCPALLVYGSDDTETPPEIGRRYEAALPIARYVELAGFGHLDILSRGAWQVEAAMRAFLTDLKKGDSL</sequence>
<dbReference type="PRINTS" id="PR00111">
    <property type="entry name" value="ABHYDROLASE"/>
</dbReference>
<feature type="domain" description="AB hydrolase-1" evidence="1">
    <location>
        <begin position="22"/>
        <end position="238"/>
    </location>
</feature>
<gene>
    <name evidence="2" type="ORF">PH603_02055</name>
</gene>
<evidence type="ECO:0000313" key="2">
    <source>
        <dbReference type="EMBL" id="WCL54540.1"/>
    </source>
</evidence>
<keyword evidence="3" id="KW-1185">Reference proteome</keyword>
<evidence type="ECO:0000259" key="1">
    <source>
        <dbReference type="Pfam" id="PF00561"/>
    </source>
</evidence>
<dbReference type="InterPro" id="IPR000073">
    <property type="entry name" value="AB_hydrolase_1"/>
</dbReference>
<dbReference type="Proteomes" id="UP001217500">
    <property type="component" value="Chromosome"/>
</dbReference>
<dbReference type="SUPFAM" id="SSF53474">
    <property type="entry name" value="alpha/beta-Hydrolases"/>
    <property type="match status" value="1"/>
</dbReference>
<protein>
    <submittedName>
        <fullName evidence="2">Alpha/beta hydrolase</fullName>
    </submittedName>
</protein>
<dbReference type="KEGG" id="gso:PH603_02055"/>
<dbReference type="Pfam" id="PF00561">
    <property type="entry name" value="Abhydrolase_1"/>
    <property type="match status" value="1"/>
</dbReference>
<dbReference type="InterPro" id="IPR050228">
    <property type="entry name" value="Carboxylesterase_BioH"/>
</dbReference>